<sequence length="280" mass="31932">MKKIWIAAFLPILLFACKGNNHNGRLAEDAVSQEFLATDSVSGSKISKTSEMRFRVKNVQNTKEKLSEVIQYEGGFLVEASTQSNIVENEKVAYSIDSLLELNSYRTDGLVIARIPADRLDDFTSKVVKMAVFVDFQSIRMEDLSGTFKENSRKTAAQKKATAGMNKLPQNQAQVIDKKLQIEERTIAQQEANRQINAKVAYSTITLNFYQDNKVQRLVTGNDKLSAYKPSFFQRVGLNIVEGWRIFKEVILFITQLWLVILALILLYLAYRQYKARRVK</sequence>
<comment type="caution">
    <text evidence="3">The sequence shown here is derived from an EMBL/GenBank/DDBJ whole genome shotgun (WGS) entry which is preliminary data.</text>
</comment>
<feature type="domain" description="DUF4349" evidence="2">
    <location>
        <begin position="45"/>
        <end position="272"/>
    </location>
</feature>
<proteinExistence type="predicted"/>
<dbReference type="InterPro" id="IPR025645">
    <property type="entry name" value="DUF4349"/>
</dbReference>
<keyword evidence="1" id="KW-0472">Membrane</keyword>
<evidence type="ECO:0000313" key="4">
    <source>
        <dbReference type="Proteomes" id="UP000028007"/>
    </source>
</evidence>
<dbReference type="EMBL" id="JNFF01000117">
    <property type="protein sequence ID" value="KEQ28060.1"/>
    <property type="molecule type" value="Genomic_DNA"/>
</dbReference>
<dbReference type="AlphaFoldDB" id="A0A081PBI7"/>
<evidence type="ECO:0000259" key="2">
    <source>
        <dbReference type="Pfam" id="PF14257"/>
    </source>
</evidence>
<gene>
    <name evidence="3" type="ORF">N180_00015</name>
</gene>
<dbReference type="Proteomes" id="UP000028007">
    <property type="component" value="Unassembled WGS sequence"/>
</dbReference>
<protein>
    <recommendedName>
        <fullName evidence="2">DUF4349 domain-containing protein</fullName>
    </recommendedName>
</protein>
<dbReference type="Pfam" id="PF14257">
    <property type="entry name" value="DUF4349"/>
    <property type="match status" value="1"/>
</dbReference>
<accession>A0A081PBI7</accession>
<dbReference type="eggNOG" id="ENOG502ZCH8">
    <property type="taxonomic scope" value="Bacteria"/>
</dbReference>
<dbReference type="OrthoDB" id="790552at2"/>
<name>A0A081PBI7_9SPHI</name>
<evidence type="ECO:0000256" key="1">
    <source>
        <dbReference type="SAM" id="Phobius"/>
    </source>
</evidence>
<reference evidence="3 4" key="1">
    <citation type="journal article" date="1992" name="Int. J. Syst. Bacteriol.">
        <title>Sphingobacterium antarcticus sp. nov. a Psychrotrophic Bacterium from the Soils of Schirmacher Oasis, Antarctica.</title>
        <authorList>
            <person name="Shivaji S."/>
            <person name="Ray M.K."/>
            <person name="Rao N.S."/>
            <person name="Saiserr L."/>
            <person name="Jagannadham M.V."/>
            <person name="Kumar G.S."/>
            <person name="Reddy G."/>
            <person name="Bhargava P.M."/>
        </authorList>
    </citation>
    <scope>NUCLEOTIDE SEQUENCE [LARGE SCALE GENOMIC DNA]</scope>
    <source>
        <strain evidence="3 4">4BY</strain>
    </source>
</reference>
<keyword evidence="1" id="KW-0812">Transmembrane</keyword>
<feature type="transmembrane region" description="Helical" evidence="1">
    <location>
        <begin position="250"/>
        <end position="271"/>
    </location>
</feature>
<dbReference type="RefSeq" id="WP_051760254.1">
    <property type="nucleotide sequence ID" value="NZ_JNFF01000117.1"/>
</dbReference>
<keyword evidence="1" id="KW-1133">Transmembrane helix</keyword>
<dbReference type="PROSITE" id="PS51257">
    <property type="entry name" value="PROKAR_LIPOPROTEIN"/>
    <property type="match status" value="1"/>
</dbReference>
<keyword evidence="4" id="KW-1185">Reference proteome</keyword>
<evidence type="ECO:0000313" key="3">
    <source>
        <dbReference type="EMBL" id="KEQ28060.1"/>
    </source>
</evidence>
<organism evidence="3 4">
    <name type="scientific">Pedobacter antarcticus 4BY</name>
    <dbReference type="NCBI Taxonomy" id="1358423"/>
    <lineage>
        <taxon>Bacteria</taxon>
        <taxon>Pseudomonadati</taxon>
        <taxon>Bacteroidota</taxon>
        <taxon>Sphingobacteriia</taxon>
        <taxon>Sphingobacteriales</taxon>
        <taxon>Sphingobacteriaceae</taxon>
        <taxon>Pedobacter</taxon>
    </lineage>
</organism>